<dbReference type="Proteomes" id="UP000323105">
    <property type="component" value="Unassembled WGS sequence"/>
</dbReference>
<dbReference type="EMBL" id="BKBW01000012">
    <property type="protein sequence ID" value="GEQ77376.1"/>
    <property type="molecule type" value="Genomic_DNA"/>
</dbReference>
<reference evidence="1 2" key="1">
    <citation type="journal article" date="2019" name="Microbiol. Resour. Announc.">
        <title>Draft Genome Sequence of Comamonas testosteroni TA441, a Bacterium That Has a Cryptic Phenol Degradation Gene Cluster.</title>
        <authorList>
            <person name="Arai H."/>
            <person name="Ishii M."/>
        </authorList>
    </citation>
    <scope>NUCLEOTIDE SEQUENCE [LARGE SCALE GENOMIC DNA]</scope>
    <source>
        <strain evidence="1 2">TA441</strain>
    </source>
</reference>
<dbReference type="AlphaFoldDB" id="A0A5A7MI42"/>
<dbReference type="RefSeq" id="WP_238707782.1">
    <property type="nucleotide sequence ID" value="NZ_BKBW01000012.1"/>
</dbReference>
<organism evidence="1 2">
    <name type="scientific">Comamonas testosteroni</name>
    <name type="common">Pseudomonas testosteroni</name>
    <dbReference type="NCBI Taxonomy" id="285"/>
    <lineage>
        <taxon>Bacteria</taxon>
        <taxon>Pseudomonadati</taxon>
        <taxon>Pseudomonadota</taxon>
        <taxon>Betaproteobacteria</taxon>
        <taxon>Burkholderiales</taxon>
        <taxon>Comamonadaceae</taxon>
        <taxon>Comamonas</taxon>
    </lineage>
</organism>
<protein>
    <submittedName>
        <fullName evidence="1">Uncharacterized protein</fullName>
    </submittedName>
</protein>
<sequence>MRHTGTLFLSRTPPQASTALCGAFQLQLLLLDRLGPHHTEPWRATWTGVAAQRFWQEHHAALLPGAALVVELERARIHTLACRPPRSEVHARVIHCALVPARSQEPASASTRHAQPQHAM</sequence>
<evidence type="ECO:0000313" key="2">
    <source>
        <dbReference type="Proteomes" id="UP000323105"/>
    </source>
</evidence>
<evidence type="ECO:0000313" key="1">
    <source>
        <dbReference type="EMBL" id="GEQ77376.1"/>
    </source>
</evidence>
<gene>
    <name evidence="1" type="ORF">CTTA_4381</name>
</gene>
<accession>A0A5A7MI42</accession>
<comment type="caution">
    <text evidence="1">The sequence shown here is derived from an EMBL/GenBank/DDBJ whole genome shotgun (WGS) entry which is preliminary data.</text>
</comment>
<proteinExistence type="predicted"/>
<name>A0A5A7MI42_COMTE</name>